<accession>A0A7I8DK45</accession>
<evidence type="ECO:0000256" key="1">
    <source>
        <dbReference type="SAM" id="Phobius"/>
    </source>
</evidence>
<feature type="transmembrane region" description="Helical" evidence="1">
    <location>
        <begin position="130"/>
        <end position="153"/>
    </location>
</feature>
<organism evidence="2 3">
    <name type="scientific">Anaerocolumna chitinilytica</name>
    <dbReference type="NCBI Taxonomy" id="1727145"/>
    <lineage>
        <taxon>Bacteria</taxon>
        <taxon>Bacillati</taxon>
        <taxon>Bacillota</taxon>
        <taxon>Clostridia</taxon>
        <taxon>Lachnospirales</taxon>
        <taxon>Lachnospiraceae</taxon>
        <taxon>Anaerocolumna</taxon>
    </lineage>
</organism>
<evidence type="ECO:0000313" key="3">
    <source>
        <dbReference type="Proteomes" id="UP000515703"/>
    </source>
</evidence>
<sequence length="214" mass="23801">MKEKNSIIKIGGIASIISGILTLIQNLFLLPVFSPPAMDTDLETWLSRWHFHIAMADEVLLFATLALIPTIAALYQLLVNTEKAKTLIGCGIIALILPINVFLDIILGRLAYPVYNMEMSAGINKLILSVFYGGMHCAAILWCIAIIILCYLIRKSAIGKMIAYFGFLTAALVLIGAFPWVIGNVLYFITQLFFSTWFVILGIRILFVQKQTNN</sequence>
<gene>
    <name evidence="2" type="ORF">bsdcttw_17430</name>
</gene>
<keyword evidence="1" id="KW-0472">Membrane</keyword>
<feature type="transmembrane region" description="Helical" evidence="1">
    <location>
        <begin position="53"/>
        <end position="75"/>
    </location>
</feature>
<feature type="transmembrane region" description="Helical" evidence="1">
    <location>
        <begin position="188"/>
        <end position="207"/>
    </location>
</feature>
<keyword evidence="1" id="KW-1133">Transmembrane helix</keyword>
<name>A0A7I8DK45_9FIRM</name>
<feature type="transmembrane region" description="Helical" evidence="1">
    <location>
        <begin position="162"/>
        <end position="182"/>
    </location>
</feature>
<proteinExistence type="predicted"/>
<dbReference type="RefSeq" id="WP_185259018.1">
    <property type="nucleotide sequence ID" value="NZ_AP023368.1"/>
</dbReference>
<keyword evidence="3" id="KW-1185">Reference proteome</keyword>
<feature type="transmembrane region" description="Helical" evidence="1">
    <location>
        <begin position="87"/>
        <end position="110"/>
    </location>
</feature>
<dbReference type="Proteomes" id="UP000515703">
    <property type="component" value="Chromosome"/>
</dbReference>
<dbReference type="EMBL" id="AP023368">
    <property type="protein sequence ID" value="BCJ98702.1"/>
    <property type="molecule type" value="Genomic_DNA"/>
</dbReference>
<keyword evidence="1" id="KW-0812">Transmembrane</keyword>
<protein>
    <recommendedName>
        <fullName evidence="4">DUF4386 domain-containing protein</fullName>
    </recommendedName>
</protein>
<feature type="transmembrane region" description="Helical" evidence="1">
    <location>
        <begin position="12"/>
        <end position="33"/>
    </location>
</feature>
<reference evidence="2 3" key="2">
    <citation type="submission" date="2020-08" db="EMBL/GenBank/DDBJ databases">
        <authorList>
            <person name="Ueki A."/>
            <person name="Tonouchi A."/>
        </authorList>
    </citation>
    <scope>NUCLEOTIDE SEQUENCE [LARGE SCALE GENOMIC DNA]</scope>
    <source>
        <strain evidence="2 3">CTTW</strain>
    </source>
</reference>
<dbReference type="KEGG" id="acht:bsdcttw_17430"/>
<evidence type="ECO:0008006" key="4">
    <source>
        <dbReference type="Google" id="ProtNLM"/>
    </source>
</evidence>
<reference evidence="2 3" key="1">
    <citation type="submission" date="2020-08" db="EMBL/GenBank/DDBJ databases">
        <title>Draft genome sequencing of an Anaerocolumna strain isolated from anoxic soil subjected to BSD treatment.</title>
        <authorList>
            <person name="Uek A."/>
            <person name="Tonouchi A."/>
        </authorList>
    </citation>
    <scope>NUCLEOTIDE SEQUENCE [LARGE SCALE GENOMIC DNA]</scope>
    <source>
        <strain evidence="2 3">CTTW</strain>
    </source>
</reference>
<evidence type="ECO:0000313" key="2">
    <source>
        <dbReference type="EMBL" id="BCJ98702.1"/>
    </source>
</evidence>
<dbReference type="AlphaFoldDB" id="A0A7I8DK45"/>